<accession>A0A6C0B843</accession>
<dbReference type="EMBL" id="MN739088">
    <property type="protein sequence ID" value="QHS87719.1"/>
    <property type="molecule type" value="Genomic_DNA"/>
</dbReference>
<organism evidence="1">
    <name type="scientific">viral metagenome</name>
    <dbReference type="NCBI Taxonomy" id="1070528"/>
    <lineage>
        <taxon>unclassified sequences</taxon>
        <taxon>metagenomes</taxon>
        <taxon>organismal metagenomes</taxon>
    </lineage>
</organism>
<dbReference type="AlphaFoldDB" id="A0A6C0B843"/>
<proteinExistence type="predicted"/>
<evidence type="ECO:0000313" key="1">
    <source>
        <dbReference type="EMBL" id="QHS87719.1"/>
    </source>
</evidence>
<reference evidence="1" key="1">
    <citation type="journal article" date="2020" name="Nature">
        <title>Giant virus diversity and host interactions through global metagenomics.</title>
        <authorList>
            <person name="Schulz F."/>
            <person name="Roux S."/>
            <person name="Paez-Espino D."/>
            <person name="Jungbluth S."/>
            <person name="Walsh D.A."/>
            <person name="Denef V.J."/>
            <person name="McMahon K.D."/>
            <person name="Konstantinidis K.T."/>
            <person name="Eloe-Fadrosh E.A."/>
            <person name="Kyrpides N.C."/>
            <person name="Woyke T."/>
        </authorList>
    </citation>
    <scope>NUCLEOTIDE SEQUENCE</scope>
    <source>
        <strain evidence="1">GVMAG-M-3300010158-13</strain>
    </source>
</reference>
<sequence length="284" mass="33758">MDELEDIQYNYENGFSGDKYPRKAPIETVLTNELKKLYEINLKNRLTQWRYFKEDFEDIDNLIKANLNKIQYLNVMENHIYGVINECRSKLLTELKDVEVCVNKKEKERKRIEKGDMQEKRVEDCVLKRLNTMPEDMVRVIGEFLFSPNMKNILITSKYLPDLYQFKKVRLPKLKIMARHISLKIQAIGEKIIKNRNIMNSIPAGHEDKNNIYVVANCRRKIRETLKRSLKIEEISRFIAMCEKAIQTIEKLGYPITTRNCYSILNKIYHLMIIASKPQNNYRN</sequence>
<name>A0A6C0B843_9ZZZZ</name>
<protein>
    <submittedName>
        <fullName evidence="1">Uncharacterized protein</fullName>
    </submittedName>
</protein>